<comment type="caution">
    <text evidence="1">The sequence shown here is derived from an EMBL/GenBank/DDBJ whole genome shotgun (WGS) entry which is preliminary data.</text>
</comment>
<evidence type="ECO:0008006" key="3">
    <source>
        <dbReference type="Google" id="ProtNLM"/>
    </source>
</evidence>
<dbReference type="OrthoDB" id="125580at2759"/>
<dbReference type="EMBL" id="QXFU01001212">
    <property type="protein sequence ID" value="KAE9007732.1"/>
    <property type="molecule type" value="Genomic_DNA"/>
</dbReference>
<evidence type="ECO:0000313" key="1">
    <source>
        <dbReference type="EMBL" id="KAE9007732.1"/>
    </source>
</evidence>
<evidence type="ECO:0000313" key="2">
    <source>
        <dbReference type="Proteomes" id="UP000435112"/>
    </source>
</evidence>
<name>A0A6A3KLH2_9STRA</name>
<accession>A0A6A3KLH2</accession>
<dbReference type="Proteomes" id="UP000435112">
    <property type="component" value="Unassembled WGS sequence"/>
</dbReference>
<gene>
    <name evidence="1" type="ORF">PR002_g16109</name>
</gene>
<dbReference type="AlphaFoldDB" id="A0A6A3KLH2"/>
<reference evidence="1 2" key="1">
    <citation type="submission" date="2018-09" db="EMBL/GenBank/DDBJ databases">
        <title>Genomic investigation of the strawberry pathogen Phytophthora fragariae indicates pathogenicity is determined by transcriptional variation in three key races.</title>
        <authorList>
            <person name="Adams T.M."/>
            <person name="Armitage A.D."/>
            <person name="Sobczyk M.K."/>
            <person name="Bates H.J."/>
            <person name="Dunwell J.M."/>
            <person name="Nellist C.F."/>
            <person name="Harrison R.J."/>
        </authorList>
    </citation>
    <scope>NUCLEOTIDE SEQUENCE [LARGE SCALE GENOMIC DNA]</scope>
    <source>
        <strain evidence="1 2">SCRP324</strain>
    </source>
</reference>
<organism evidence="1 2">
    <name type="scientific">Phytophthora rubi</name>
    <dbReference type="NCBI Taxonomy" id="129364"/>
    <lineage>
        <taxon>Eukaryota</taxon>
        <taxon>Sar</taxon>
        <taxon>Stramenopiles</taxon>
        <taxon>Oomycota</taxon>
        <taxon>Peronosporomycetes</taxon>
        <taxon>Peronosporales</taxon>
        <taxon>Peronosporaceae</taxon>
        <taxon>Phytophthora</taxon>
    </lineage>
</organism>
<sequence>MEAEFVAAPQVVCELLGIKEFVDELDTGGRHEWKSEHIDVRFKFVKDFSKKEVIAFKYCESKMMRANILTKALPAPRLEALRQLLMVEERPPEKEC</sequence>
<proteinExistence type="predicted"/>
<protein>
    <recommendedName>
        <fullName evidence="3">Reverse transcriptase Ty1/copia-type domain-containing protein</fullName>
    </recommendedName>
</protein>